<keyword evidence="7 14" id="KW-1133">Transmembrane helix</keyword>
<keyword evidence="4 12" id="KW-0349">Heme</keyword>
<sequence>MTLYDTFPSFTSLSSPFPLGLGILSISLPWLLWYLRRGKQAHAQADAPAVYPFDPATLDRKQSESPILTFGNSMILPNRYAHEIRNNDLLSFRDGLEKDFLTTVPGLEALFTGTFHNDIVWDTASAFSRKIGSLIAPLSTEIDVFLQENWSEDTEWHAVPLNESMQLLIAQLTARIFVGKELCRNRDWIQIALGYTANRAAAIKELHQYGRLIPVVHWFLPSCRALRACVRDARPLVESILKAHREKTKTQGDQKEESVDALSWIDGVAGGTGVRYDPTLTQLRLAYAAVHTTSDMMTKVLAAICEHNELIQPLRKEIVAVVNEHGWTEAALAKMLLLDSVLKETQRLEPLASFTLSRIAREAVTLNDGTRVPKGTQARLTTENMWNSDIYPDAARFDGYRFVKLRDQDAAAGTPSGGLSFVSVSANHMGFGYGKHACPGRFFAGAETKIALCHILLKYDFELVDPGLAGAKTDGMMIWRDKRAMMRVRRRSEDIGLEF</sequence>
<dbReference type="Gene3D" id="1.10.630.10">
    <property type="entry name" value="Cytochrome P450"/>
    <property type="match status" value="1"/>
</dbReference>
<comment type="similarity">
    <text evidence="3 13">Belongs to the cytochrome P450 family.</text>
</comment>
<evidence type="ECO:0000256" key="11">
    <source>
        <dbReference type="ARBA" id="ARBA00023136"/>
    </source>
</evidence>
<dbReference type="Pfam" id="PF00067">
    <property type="entry name" value="p450"/>
    <property type="match status" value="1"/>
</dbReference>
<gene>
    <name evidence="15" type="ORF">ASPSYDRAFT_41029</name>
</gene>
<evidence type="ECO:0000256" key="9">
    <source>
        <dbReference type="ARBA" id="ARBA00023004"/>
    </source>
</evidence>
<dbReference type="GO" id="GO:0005506">
    <property type="term" value="F:iron ion binding"/>
    <property type="evidence" value="ECO:0007669"/>
    <property type="project" value="InterPro"/>
</dbReference>
<keyword evidence="5 14" id="KW-0812">Transmembrane</keyword>
<evidence type="ECO:0000256" key="10">
    <source>
        <dbReference type="ARBA" id="ARBA00023033"/>
    </source>
</evidence>
<dbReference type="GO" id="GO:0016705">
    <property type="term" value="F:oxidoreductase activity, acting on paired donors, with incorporation or reduction of molecular oxygen"/>
    <property type="evidence" value="ECO:0007669"/>
    <property type="project" value="InterPro"/>
</dbReference>
<dbReference type="EMBL" id="KV878583">
    <property type="protein sequence ID" value="OJJ62370.1"/>
    <property type="molecule type" value="Genomic_DNA"/>
</dbReference>
<dbReference type="GO" id="GO:0020037">
    <property type="term" value="F:heme binding"/>
    <property type="evidence" value="ECO:0007669"/>
    <property type="project" value="InterPro"/>
</dbReference>
<evidence type="ECO:0000256" key="2">
    <source>
        <dbReference type="ARBA" id="ARBA00004167"/>
    </source>
</evidence>
<dbReference type="AlphaFoldDB" id="A0A1L9TSE0"/>
<dbReference type="InterPro" id="IPR001128">
    <property type="entry name" value="Cyt_P450"/>
</dbReference>
<evidence type="ECO:0000256" key="12">
    <source>
        <dbReference type="PIRSR" id="PIRSR602403-1"/>
    </source>
</evidence>
<evidence type="ECO:0000256" key="7">
    <source>
        <dbReference type="ARBA" id="ARBA00022989"/>
    </source>
</evidence>
<dbReference type="Proteomes" id="UP000184356">
    <property type="component" value="Unassembled WGS sequence"/>
</dbReference>
<evidence type="ECO:0000256" key="4">
    <source>
        <dbReference type="ARBA" id="ARBA00022617"/>
    </source>
</evidence>
<dbReference type="InterPro" id="IPR036396">
    <property type="entry name" value="Cyt_P450_sf"/>
</dbReference>
<evidence type="ECO:0000256" key="14">
    <source>
        <dbReference type="SAM" id="Phobius"/>
    </source>
</evidence>
<dbReference type="PRINTS" id="PR00465">
    <property type="entry name" value="EP450IV"/>
</dbReference>
<dbReference type="PANTHER" id="PTHR46206:SF3">
    <property type="entry name" value="P450, PUTATIVE (EUROFUNG)-RELATED"/>
    <property type="match status" value="1"/>
</dbReference>
<dbReference type="PANTHER" id="PTHR46206">
    <property type="entry name" value="CYTOCHROME P450"/>
    <property type="match status" value="1"/>
</dbReference>
<comment type="cofactor">
    <cofactor evidence="1 12">
        <name>heme</name>
        <dbReference type="ChEBI" id="CHEBI:30413"/>
    </cofactor>
</comment>
<proteinExistence type="inferred from homology"/>
<keyword evidence="8 13" id="KW-0560">Oxidoreductase</keyword>
<evidence type="ECO:0000313" key="15">
    <source>
        <dbReference type="EMBL" id="OJJ62370.1"/>
    </source>
</evidence>
<dbReference type="OrthoDB" id="1844152at2759"/>
<reference evidence="16" key="1">
    <citation type="journal article" date="2017" name="Genome Biol.">
        <title>Comparative genomics reveals high biological diversity and specific adaptations in the industrially and medically important fungal genus Aspergillus.</title>
        <authorList>
            <person name="de Vries R.P."/>
            <person name="Riley R."/>
            <person name="Wiebenga A."/>
            <person name="Aguilar-Osorio G."/>
            <person name="Amillis S."/>
            <person name="Uchima C.A."/>
            <person name="Anderluh G."/>
            <person name="Asadollahi M."/>
            <person name="Askin M."/>
            <person name="Barry K."/>
            <person name="Battaglia E."/>
            <person name="Bayram O."/>
            <person name="Benocci T."/>
            <person name="Braus-Stromeyer S.A."/>
            <person name="Caldana C."/>
            <person name="Canovas D."/>
            <person name="Cerqueira G.C."/>
            <person name="Chen F."/>
            <person name="Chen W."/>
            <person name="Choi C."/>
            <person name="Clum A."/>
            <person name="Dos Santos R.A."/>
            <person name="Damasio A.R."/>
            <person name="Diallinas G."/>
            <person name="Emri T."/>
            <person name="Fekete E."/>
            <person name="Flipphi M."/>
            <person name="Freyberg S."/>
            <person name="Gallo A."/>
            <person name="Gournas C."/>
            <person name="Habgood R."/>
            <person name="Hainaut M."/>
            <person name="Harispe M.L."/>
            <person name="Henrissat B."/>
            <person name="Hilden K.S."/>
            <person name="Hope R."/>
            <person name="Hossain A."/>
            <person name="Karabika E."/>
            <person name="Karaffa L."/>
            <person name="Karanyi Z."/>
            <person name="Krasevec N."/>
            <person name="Kuo A."/>
            <person name="Kusch H."/>
            <person name="LaButti K."/>
            <person name="Lagendijk E.L."/>
            <person name="Lapidus A."/>
            <person name="Levasseur A."/>
            <person name="Lindquist E."/>
            <person name="Lipzen A."/>
            <person name="Logrieco A.F."/>
            <person name="MacCabe A."/>
            <person name="Maekelae M.R."/>
            <person name="Malavazi I."/>
            <person name="Melin P."/>
            <person name="Meyer V."/>
            <person name="Mielnichuk N."/>
            <person name="Miskei M."/>
            <person name="Molnar A.P."/>
            <person name="Mule G."/>
            <person name="Ngan C.Y."/>
            <person name="Orejas M."/>
            <person name="Orosz E."/>
            <person name="Ouedraogo J.P."/>
            <person name="Overkamp K.M."/>
            <person name="Park H.-S."/>
            <person name="Perrone G."/>
            <person name="Piumi F."/>
            <person name="Punt P.J."/>
            <person name="Ram A.F."/>
            <person name="Ramon A."/>
            <person name="Rauscher S."/>
            <person name="Record E."/>
            <person name="Riano-Pachon D.M."/>
            <person name="Robert V."/>
            <person name="Roehrig J."/>
            <person name="Ruller R."/>
            <person name="Salamov A."/>
            <person name="Salih N.S."/>
            <person name="Samson R.A."/>
            <person name="Sandor E."/>
            <person name="Sanguinetti M."/>
            <person name="Schuetze T."/>
            <person name="Sepcic K."/>
            <person name="Shelest E."/>
            <person name="Sherlock G."/>
            <person name="Sophianopoulou V."/>
            <person name="Squina F.M."/>
            <person name="Sun H."/>
            <person name="Susca A."/>
            <person name="Todd R.B."/>
            <person name="Tsang A."/>
            <person name="Unkles S.E."/>
            <person name="van de Wiele N."/>
            <person name="van Rossen-Uffink D."/>
            <person name="Oliveira J.V."/>
            <person name="Vesth T.C."/>
            <person name="Visser J."/>
            <person name="Yu J.-H."/>
            <person name="Zhou M."/>
            <person name="Andersen M.R."/>
            <person name="Archer D.B."/>
            <person name="Baker S.E."/>
            <person name="Benoit I."/>
            <person name="Brakhage A.A."/>
            <person name="Braus G.H."/>
            <person name="Fischer R."/>
            <person name="Frisvad J.C."/>
            <person name="Goldman G.H."/>
            <person name="Houbraken J."/>
            <person name="Oakley B."/>
            <person name="Pocsi I."/>
            <person name="Scazzocchio C."/>
            <person name="Seiboth B."/>
            <person name="vanKuyk P.A."/>
            <person name="Wortman J."/>
            <person name="Dyer P.S."/>
            <person name="Grigoriev I.V."/>
        </authorList>
    </citation>
    <scope>NUCLEOTIDE SEQUENCE [LARGE SCALE GENOMIC DNA]</scope>
    <source>
        <strain evidence="16">CBS 593.65</strain>
    </source>
</reference>
<dbReference type="GeneID" id="63762271"/>
<keyword evidence="11 14" id="KW-0472">Membrane</keyword>
<keyword evidence="6 12" id="KW-0479">Metal-binding</keyword>
<evidence type="ECO:0000313" key="16">
    <source>
        <dbReference type="Proteomes" id="UP000184356"/>
    </source>
</evidence>
<evidence type="ECO:0000256" key="6">
    <source>
        <dbReference type="ARBA" id="ARBA00022723"/>
    </source>
</evidence>
<dbReference type="PROSITE" id="PS00086">
    <property type="entry name" value="CYTOCHROME_P450"/>
    <property type="match status" value="1"/>
</dbReference>
<keyword evidence="16" id="KW-1185">Reference proteome</keyword>
<dbReference type="SUPFAM" id="SSF48264">
    <property type="entry name" value="Cytochrome P450"/>
    <property type="match status" value="1"/>
</dbReference>
<protein>
    <recommendedName>
        <fullName evidence="17">Cytochrome P450 monooxygenase</fullName>
    </recommendedName>
</protein>
<name>A0A1L9TSE0_9EURO</name>
<evidence type="ECO:0000256" key="1">
    <source>
        <dbReference type="ARBA" id="ARBA00001971"/>
    </source>
</evidence>
<evidence type="ECO:0000256" key="5">
    <source>
        <dbReference type="ARBA" id="ARBA00022692"/>
    </source>
</evidence>
<dbReference type="GO" id="GO:0019748">
    <property type="term" value="P:secondary metabolic process"/>
    <property type="evidence" value="ECO:0007669"/>
    <property type="project" value="UniProtKB-ARBA"/>
</dbReference>
<evidence type="ECO:0000256" key="8">
    <source>
        <dbReference type="ARBA" id="ARBA00023002"/>
    </source>
</evidence>
<dbReference type="GO" id="GO:0004497">
    <property type="term" value="F:monooxygenase activity"/>
    <property type="evidence" value="ECO:0007669"/>
    <property type="project" value="UniProtKB-KW"/>
</dbReference>
<feature type="transmembrane region" description="Helical" evidence="14">
    <location>
        <begin position="17"/>
        <end position="35"/>
    </location>
</feature>
<dbReference type="InterPro" id="IPR017972">
    <property type="entry name" value="Cyt_P450_CS"/>
</dbReference>
<comment type="subcellular location">
    <subcellularLocation>
        <location evidence="2">Membrane</location>
        <topology evidence="2">Single-pass membrane protein</topology>
    </subcellularLocation>
</comment>
<evidence type="ECO:0008006" key="17">
    <source>
        <dbReference type="Google" id="ProtNLM"/>
    </source>
</evidence>
<dbReference type="VEuPathDB" id="FungiDB:ASPSYDRAFT_41029"/>
<organism evidence="15 16">
    <name type="scientific">Aspergillus sydowii CBS 593.65</name>
    <dbReference type="NCBI Taxonomy" id="1036612"/>
    <lineage>
        <taxon>Eukaryota</taxon>
        <taxon>Fungi</taxon>
        <taxon>Dikarya</taxon>
        <taxon>Ascomycota</taxon>
        <taxon>Pezizomycotina</taxon>
        <taxon>Eurotiomycetes</taxon>
        <taxon>Eurotiomycetidae</taxon>
        <taxon>Eurotiales</taxon>
        <taxon>Aspergillaceae</taxon>
        <taxon>Aspergillus</taxon>
        <taxon>Aspergillus subgen. Nidulantes</taxon>
    </lineage>
</organism>
<keyword evidence="9 12" id="KW-0408">Iron</keyword>
<dbReference type="InterPro" id="IPR002403">
    <property type="entry name" value="Cyt_P450_E_grp-IV"/>
</dbReference>
<dbReference type="CDD" id="cd11041">
    <property type="entry name" value="CYP503A1-like"/>
    <property type="match status" value="1"/>
</dbReference>
<dbReference type="RefSeq" id="XP_040706176.1">
    <property type="nucleotide sequence ID" value="XM_040846198.1"/>
</dbReference>
<evidence type="ECO:0000256" key="3">
    <source>
        <dbReference type="ARBA" id="ARBA00010617"/>
    </source>
</evidence>
<feature type="binding site" description="axial binding residue" evidence="12">
    <location>
        <position position="438"/>
    </location>
    <ligand>
        <name>heme</name>
        <dbReference type="ChEBI" id="CHEBI:30413"/>
    </ligand>
    <ligandPart>
        <name>Fe</name>
        <dbReference type="ChEBI" id="CHEBI:18248"/>
    </ligandPart>
</feature>
<dbReference type="GO" id="GO:0016020">
    <property type="term" value="C:membrane"/>
    <property type="evidence" value="ECO:0007669"/>
    <property type="project" value="UniProtKB-SubCell"/>
</dbReference>
<evidence type="ECO:0000256" key="13">
    <source>
        <dbReference type="RuleBase" id="RU000461"/>
    </source>
</evidence>
<accession>A0A1L9TSE0</accession>
<keyword evidence="10 13" id="KW-0503">Monooxygenase</keyword>
<dbReference type="STRING" id="1036612.A0A1L9TSE0"/>